<evidence type="ECO:0000259" key="4">
    <source>
        <dbReference type="SMART" id="SM00743"/>
    </source>
</evidence>
<gene>
    <name evidence="5" type="ORF">URODEC1_LOCUS46080</name>
</gene>
<feature type="compositionally biased region" description="Polar residues" evidence="3">
    <location>
        <begin position="339"/>
        <end position="353"/>
    </location>
</feature>
<reference evidence="6" key="1">
    <citation type="submission" date="2024-06" db="EMBL/GenBank/DDBJ databases">
        <authorList>
            <person name="Ryan C."/>
        </authorList>
    </citation>
    <scope>NUCLEOTIDE SEQUENCE [LARGE SCALE GENOMIC DNA]</scope>
</reference>
<dbReference type="InterPro" id="IPR007930">
    <property type="entry name" value="DUF724"/>
</dbReference>
<feature type="region of interest" description="Disordered" evidence="3">
    <location>
        <begin position="1"/>
        <end position="24"/>
    </location>
</feature>
<dbReference type="PANTHER" id="PTHR31917">
    <property type="entry name" value="AGENET DOMAIN-CONTAINING PROTEIN-RELATED"/>
    <property type="match status" value="1"/>
</dbReference>
<dbReference type="Pfam" id="PF05266">
    <property type="entry name" value="DUF724"/>
    <property type="match status" value="1"/>
</dbReference>
<dbReference type="EMBL" id="OZ075129">
    <property type="protein sequence ID" value="CAL4963250.1"/>
    <property type="molecule type" value="Genomic_DNA"/>
</dbReference>
<evidence type="ECO:0000313" key="6">
    <source>
        <dbReference type="Proteomes" id="UP001497457"/>
    </source>
</evidence>
<feature type="domain" description="Agenet" evidence="4">
    <location>
        <begin position="172"/>
        <end position="234"/>
    </location>
</feature>
<feature type="compositionally biased region" description="Basic and acidic residues" evidence="3">
    <location>
        <begin position="1"/>
        <end position="15"/>
    </location>
</feature>
<proteinExistence type="predicted"/>
<organism evidence="5 6">
    <name type="scientific">Urochloa decumbens</name>
    <dbReference type="NCBI Taxonomy" id="240449"/>
    <lineage>
        <taxon>Eukaryota</taxon>
        <taxon>Viridiplantae</taxon>
        <taxon>Streptophyta</taxon>
        <taxon>Embryophyta</taxon>
        <taxon>Tracheophyta</taxon>
        <taxon>Spermatophyta</taxon>
        <taxon>Magnoliopsida</taxon>
        <taxon>Liliopsida</taxon>
        <taxon>Poales</taxon>
        <taxon>Poaceae</taxon>
        <taxon>PACMAD clade</taxon>
        <taxon>Panicoideae</taxon>
        <taxon>Panicodae</taxon>
        <taxon>Paniceae</taxon>
        <taxon>Melinidinae</taxon>
        <taxon>Urochloa</taxon>
    </lineage>
</organism>
<keyword evidence="1" id="KW-0813">Transport</keyword>
<dbReference type="InterPro" id="IPR014002">
    <property type="entry name" value="Agenet_dom_plant"/>
</dbReference>
<name>A0ABC8ZMF6_9POAL</name>
<dbReference type="AlphaFoldDB" id="A0ABC8ZMF6"/>
<keyword evidence="2" id="KW-0341">Growth regulation</keyword>
<feature type="region of interest" description="Disordered" evidence="3">
    <location>
        <begin position="582"/>
        <end position="610"/>
    </location>
</feature>
<evidence type="ECO:0000256" key="2">
    <source>
        <dbReference type="ARBA" id="ARBA00022604"/>
    </source>
</evidence>
<evidence type="ECO:0000313" key="5">
    <source>
        <dbReference type="EMBL" id="CAL4963250.1"/>
    </source>
</evidence>
<protein>
    <recommendedName>
        <fullName evidence="4">Agenet domain-containing protein</fullName>
    </recommendedName>
</protein>
<keyword evidence="6" id="KW-1185">Reference proteome</keyword>
<dbReference type="PANTHER" id="PTHR31917:SF150">
    <property type="entry name" value="OS01G0556800 PROTEIN"/>
    <property type="match status" value="1"/>
</dbReference>
<dbReference type="InterPro" id="IPR008395">
    <property type="entry name" value="Agenet-like_dom"/>
</dbReference>
<dbReference type="Pfam" id="PF05641">
    <property type="entry name" value="Agenet"/>
    <property type="match status" value="2"/>
</dbReference>
<feature type="domain" description="Agenet" evidence="4">
    <location>
        <begin position="26"/>
        <end position="95"/>
    </location>
</feature>
<accession>A0ABC8ZMF6</accession>
<feature type="domain" description="Agenet" evidence="4">
    <location>
        <begin position="98"/>
        <end position="158"/>
    </location>
</feature>
<feature type="region of interest" description="Disordered" evidence="3">
    <location>
        <begin position="297"/>
        <end position="353"/>
    </location>
</feature>
<sequence>MVRSPKEEEKERDGEEAAGAGCRGRPRYAAGAEVEVLLNEDGFRGARFAATVAARRPGSGGYEVVFSTLVSRRGGPLLRQDVAAADVRPVPPPPTPGRGIEMFDLVEAYDDGGWWPGVVSGFMRKWRGQARYAVSLPRFRKVLQLRASLVRPRREFVCGRWMDAQDVLRGIPLYAEGSSVEVMCDEKNKGTAWMPATIIKMVGGLNYVVSYGARKDSIEVLHSRFIRPQPIFDKTKFEYELKPSAEVEVYHDGIWSLGVIKDVCIHEPRRYKVKVKHHGNIDDDYFLVSSTSLRPYSKGDNQEWRPCSTKKHAAKRNDSGAEYSSEFSTSDAGSDRCSSDYSPSTSAESSDQYSSDYSLEVFTSDRDIGPYSYVPNKRVRKENVVKEELPLMHSLNLRQHTAKPSPKDVMDMESIPEKEATGLKQLESERKCLGFRVAKENDQILTASVPQKLIDTQCNGKGRHFLPKALASKRKELHSVSPVDDIVEAGSKSNDFDVVVISDDSGYGNFVEISDTSSSNPNRKKRRMNLPDKELHSNQSVHQYQASFSASNLLPAQNHHHDLSLEVTKYSEEQVRSRILPDTLSPLESSQDPPHNDGGPLGISETKEPDFSDNLHLETAMMSLGDSAAGYEPHEMCQKVAEVKNWMSAAYKGADISLINSRNSNQKTVNHSCGGAFPIRKLEPCSSVQQEVNADLLCIEAPNENKMEIKSERSAMPHKEEAAFTNGKLEPSSSGQHDVNLLCIGAPIDNNINTASFPTTSSLLLPPSQMVVPERLEKMEIQIERTGIYPKEDAALPVGALEPPLTGQQDVKADLLCIQAPNEMEIKNKRAGMSLDVAEGFHLQTCMSSAEMIADESHPQRNVSPQNSLGQLQVSICGKSPGPSSSVHPGMMVDLSTFMPLPVPSSSNLAPAFSTSSLLLMPVHRKEIFERLPQIPHFREVWNCAPEFREGKALGLMISFANMAESIQNMRVQDEARLYQEKMCSLLDLEENGFEVGPLKDRLNNLLCTRNRHVNLKNKKASLEMEILETEAANCGLEQQLKFLDMLIMGMEEQRYQEMKASFEMKKAANHSSISKLQVNLRQVEESLAAVEADFCSIAAAPWKADVGSSIP</sequence>
<evidence type="ECO:0000256" key="1">
    <source>
        <dbReference type="ARBA" id="ARBA00022448"/>
    </source>
</evidence>
<dbReference type="SMART" id="SM00743">
    <property type="entry name" value="Agenet"/>
    <property type="match status" value="3"/>
</dbReference>
<evidence type="ECO:0000256" key="3">
    <source>
        <dbReference type="SAM" id="MobiDB-lite"/>
    </source>
</evidence>
<dbReference type="Proteomes" id="UP001497457">
    <property type="component" value="Chromosome 19rd"/>
</dbReference>
<reference evidence="5 6" key="2">
    <citation type="submission" date="2024-10" db="EMBL/GenBank/DDBJ databases">
        <authorList>
            <person name="Ryan C."/>
        </authorList>
    </citation>
    <scope>NUCLEOTIDE SEQUENCE [LARGE SCALE GENOMIC DNA]</scope>
</reference>